<dbReference type="Gene3D" id="3.90.1570.10">
    <property type="entry name" value="tt1808, chain A"/>
    <property type="match status" value="1"/>
</dbReference>
<evidence type="ECO:0000259" key="1">
    <source>
        <dbReference type="Pfam" id="PF05685"/>
    </source>
</evidence>
<dbReference type="SUPFAM" id="SSF52980">
    <property type="entry name" value="Restriction endonuclease-like"/>
    <property type="match status" value="1"/>
</dbReference>
<dbReference type="InterPro" id="IPR008538">
    <property type="entry name" value="Uma2"/>
</dbReference>
<feature type="domain" description="Putative restriction endonuclease" evidence="1">
    <location>
        <begin position="14"/>
        <end position="180"/>
    </location>
</feature>
<dbReference type="Pfam" id="PF05685">
    <property type="entry name" value="Uma2"/>
    <property type="match status" value="1"/>
</dbReference>
<gene>
    <name evidence="2" type="ORF">NIES267_09360</name>
</gene>
<dbReference type="CDD" id="cd06260">
    <property type="entry name" value="DUF820-like"/>
    <property type="match status" value="1"/>
</dbReference>
<reference evidence="2 3" key="1">
    <citation type="submission" date="2017-06" db="EMBL/GenBank/DDBJ databases">
        <title>Genome sequencing of cyanobaciteial culture collection at National Institute for Environmental Studies (NIES).</title>
        <authorList>
            <person name="Hirose Y."/>
            <person name="Shimura Y."/>
            <person name="Fujisawa T."/>
            <person name="Nakamura Y."/>
            <person name="Kawachi M."/>
        </authorList>
    </citation>
    <scope>NUCLEOTIDE SEQUENCE [LARGE SCALE GENOMIC DNA]</scope>
    <source>
        <strain evidence="2 3">NIES-267</strain>
    </source>
</reference>
<organism evidence="2 3">
    <name type="scientific">Calothrix parasitica NIES-267</name>
    <dbReference type="NCBI Taxonomy" id="1973488"/>
    <lineage>
        <taxon>Bacteria</taxon>
        <taxon>Bacillati</taxon>
        <taxon>Cyanobacteriota</taxon>
        <taxon>Cyanophyceae</taxon>
        <taxon>Nostocales</taxon>
        <taxon>Calotrichaceae</taxon>
        <taxon>Calothrix</taxon>
    </lineage>
</organism>
<dbReference type="EMBL" id="AP018227">
    <property type="protein sequence ID" value="BAY81459.1"/>
    <property type="molecule type" value="Genomic_DNA"/>
</dbReference>
<evidence type="ECO:0000313" key="3">
    <source>
        <dbReference type="Proteomes" id="UP000218418"/>
    </source>
</evidence>
<dbReference type="OrthoDB" id="517930at2"/>
<evidence type="ECO:0000313" key="2">
    <source>
        <dbReference type="EMBL" id="BAY81459.1"/>
    </source>
</evidence>
<dbReference type="InterPro" id="IPR011335">
    <property type="entry name" value="Restrct_endonuc-II-like"/>
</dbReference>
<proteinExistence type="predicted"/>
<sequence length="190" mass="21502">MTLTIGSTSASSLKEFLQLPETKPALEYIDGKIYQKPMPQGKHSRLRTCLSTTINQLGKPKKLAYAFTELRCTFADKSIVPDIAVFEWENIPLDENGQIANKFEIPPDWTIEILSPEQSASKLIRKITFCIKNGTKLGYFIDADDKSITIFQPNQLPEVKEGLDILPMLDVLQDCKLTVEDVFNWLSFSK</sequence>
<dbReference type="AlphaFoldDB" id="A0A1Z4LJW1"/>
<keyword evidence="3" id="KW-1185">Reference proteome</keyword>
<accession>A0A1Z4LJW1</accession>
<protein>
    <recommendedName>
        <fullName evidence="1">Putative restriction endonuclease domain-containing protein</fullName>
    </recommendedName>
</protein>
<dbReference type="Proteomes" id="UP000218418">
    <property type="component" value="Chromosome"/>
</dbReference>
<dbReference type="PANTHER" id="PTHR34107:SF5">
    <property type="entry name" value="SLL1355 PROTEIN"/>
    <property type="match status" value="1"/>
</dbReference>
<dbReference type="PANTHER" id="PTHR34107">
    <property type="entry name" value="SLL0198 PROTEIN-RELATED"/>
    <property type="match status" value="1"/>
</dbReference>
<name>A0A1Z4LJW1_9CYAN</name>
<dbReference type="InterPro" id="IPR012296">
    <property type="entry name" value="Nuclease_put_TT1808"/>
</dbReference>